<dbReference type="Proteomes" id="UP001363622">
    <property type="component" value="Unassembled WGS sequence"/>
</dbReference>
<dbReference type="EMBL" id="JBBPHU010000007">
    <property type="protein sequence ID" value="KAK7515421.1"/>
    <property type="molecule type" value="Genomic_DNA"/>
</dbReference>
<dbReference type="PANTHER" id="PTHR39697">
    <property type="entry name" value="RICIN B LECTIN DOMAIN-CONTAINING PROTEIN-RELATED"/>
    <property type="match status" value="1"/>
</dbReference>
<keyword evidence="2" id="KW-1185">Reference proteome</keyword>
<evidence type="ECO:0000313" key="1">
    <source>
        <dbReference type="EMBL" id="KAK7515421.1"/>
    </source>
</evidence>
<evidence type="ECO:0000313" key="2">
    <source>
        <dbReference type="Proteomes" id="UP001363622"/>
    </source>
</evidence>
<gene>
    <name evidence="1" type="ORF">IWZ03DRAFT_284551</name>
</gene>
<sequence>SRGAVPWPSNTYQILEKASGRAITITNDPNIPNSTSITLQPCAGLTDSRTHWLCVEKNGYFGFHSPKAGTYLGHDGKKGVRATATALEGWELLTPREHPEGGYQLLMPYWEHTLMVLCLAEDGTALARRNHGTTLWEFVRV</sequence>
<protein>
    <recommendedName>
        <fullName evidence="3">Fascin-like protein</fullName>
    </recommendedName>
</protein>
<organism evidence="1 2">
    <name type="scientific">Phyllosticta citriasiana</name>
    <dbReference type="NCBI Taxonomy" id="595635"/>
    <lineage>
        <taxon>Eukaryota</taxon>
        <taxon>Fungi</taxon>
        <taxon>Dikarya</taxon>
        <taxon>Ascomycota</taxon>
        <taxon>Pezizomycotina</taxon>
        <taxon>Dothideomycetes</taxon>
        <taxon>Dothideomycetes incertae sedis</taxon>
        <taxon>Botryosphaeriales</taxon>
        <taxon>Phyllostictaceae</taxon>
        <taxon>Phyllosticta</taxon>
    </lineage>
</organism>
<name>A0ABR1KI69_9PEZI</name>
<feature type="non-terminal residue" evidence="1">
    <location>
        <position position="1"/>
    </location>
</feature>
<comment type="caution">
    <text evidence="1">The sequence shown here is derived from an EMBL/GenBank/DDBJ whole genome shotgun (WGS) entry which is preliminary data.</text>
</comment>
<evidence type="ECO:0008006" key="3">
    <source>
        <dbReference type="Google" id="ProtNLM"/>
    </source>
</evidence>
<feature type="non-terminal residue" evidence="1">
    <location>
        <position position="141"/>
    </location>
</feature>
<dbReference type="PANTHER" id="PTHR39697:SF1">
    <property type="entry name" value="RICIN B LECTIN DOMAIN-CONTAINING PROTEIN"/>
    <property type="match status" value="1"/>
</dbReference>
<reference evidence="1 2" key="1">
    <citation type="submission" date="2024-04" db="EMBL/GenBank/DDBJ databases">
        <title>Phyllosticta paracitricarpa is synonymous to the EU quarantine fungus P. citricarpa based on phylogenomic analyses.</title>
        <authorList>
            <consortium name="Lawrence Berkeley National Laboratory"/>
            <person name="Van Ingen-Buijs V.A."/>
            <person name="Van Westerhoven A.C."/>
            <person name="Haridas S."/>
            <person name="Skiadas P."/>
            <person name="Martin F."/>
            <person name="Groenewald J.Z."/>
            <person name="Crous P.W."/>
            <person name="Seidl M.F."/>
        </authorList>
    </citation>
    <scope>NUCLEOTIDE SEQUENCE [LARGE SCALE GENOMIC DNA]</scope>
    <source>
        <strain evidence="1 2">CBS 123371</strain>
    </source>
</reference>
<proteinExistence type="predicted"/>
<accession>A0ABR1KI69</accession>
<dbReference type="Gene3D" id="2.80.10.50">
    <property type="match status" value="1"/>
</dbReference>